<feature type="transmembrane region" description="Helical" evidence="8">
    <location>
        <begin position="550"/>
        <end position="572"/>
    </location>
</feature>
<dbReference type="RefSeq" id="WP_207259138.1">
    <property type="nucleotide sequence ID" value="NZ_JAFMPP010000018.1"/>
</dbReference>
<evidence type="ECO:0000256" key="2">
    <source>
        <dbReference type="ARBA" id="ARBA00022448"/>
    </source>
</evidence>
<organism evidence="9 10">
    <name type="scientific">Jiella flava</name>
    <dbReference type="NCBI Taxonomy" id="2816857"/>
    <lineage>
        <taxon>Bacteria</taxon>
        <taxon>Pseudomonadati</taxon>
        <taxon>Pseudomonadota</taxon>
        <taxon>Alphaproteobacteria</taxon>
        <taxon>Hyphomicrobiales</taxon>
        <taxon>Aurantimonadaceae</taxon>
        <taxon>Jiella</taxon>
    </lineage>
</organism>
<proteinExistence type="predicted"/>
<evidence type="ECO:0000256" key="7">
    <source>
        <dbReference type="ARBA" id="ARBA00023136"/>
    </source>
</evidence>
<evidence type="ECO:0000256" key="8">
    <source>
        <dbReference type="SAM" id="Phobius"/>
    </source>
</evidence>
<feature type="transmembrane region" description="Helical" evidence="8">
    <location>
        <begin position="37"/>
        <end position="61"/>
    </location>
</feature>
<feature type="transmembrane region" description="Helical" evidence="8">
    <location>
        <begin position="681"/>
        <end position="699"/>
    </location>
</feature>
<dbReference type="CDD" id="cd06579">
    <property type="entry name" value="TM_PBP1_transp_AraH_like"/>
    <property type="match status" value="2"/>
</dbReference>
<feature type="transmembrane region" description="Helical" evidence="8">
    <location>
        <begin position="118"/>
        <end position="141"/>
    </location>
</feature>
<evidence type="ECO:0000313" key="10">
    <source>
        <dbReference type="Proteomes" id="UP000664122"/>
    </source>
</evidence>
<dbReference type="AlphaFoldDB" id="A0A939JX48"/>
<dbReference type="Proteomes" id="UP000664122">
    <property type="component" value="Unassembled WGS sequence"/>
</dbReference>
<feature type="transmembrane region" description="Helical" evidence="8">
    <location>
        <begin position="289"/>
        <end position="309"/>
    </location>
</feature>
<feature type="transmembrane region" description="Helical" evidence="8">
    <location>
        <begin position="185"/>
        <end position="206"/>
    </location>
</feature>
<evidence type="ECO:0000256" key="6">
    <source>
        <dbReference type="ARBA" id="ARBA00022989"/>
    </source>
</evidence>
<sequence>MTGSATTLSAGRAQLPVRRSASRGPVQRWLARNRAPLVAALVFAALFGFVDWITPGALTYFDVAFQASGGTPLALAAMGQTLVVISGGFDLSAGAVISLVNAVLAANMDPAQMQASPLLWTLVGIGTGMAVGAFNGIFVAFLRLQPIVVTLSTMFIVQGLTLLILPQPGGFISPSLGSFYMGDAISGLVPASLVLLGLVALFWLWLKNTGFGVALYAVGSDPATATSTGVRTTLVRFGSYVIAGGFYGLAGTFVSAQTGSGDPLVGNSLLLQMFAAVVIGGTRLGGGKGGLVGTVFGAFVLMSVVNILLALNVSAYFSTIAEGAVLLAAVLVGSLSKDSVLSEQLAGLRGSLKARRAGTHVSQRPKTDRKLAFVDAHGRGRPAGDNVVAPGFFTRNGQTLRYALPAWIGLVLVLIATQVVLGSSLGSWSFWNSLLVLSTFLTILALGQGSVILTGGLDLSVPWTIGLSGILLAGIVQGSDAALLYAVPAVLGLAALIGLFNGLGVVALGLSPIVVTLAANGILQGAALLYSGGTPAGFASPLLRWMMTGHIGGVTPVLLFLAIVIVAGTLLLGRTAFGRRVYAVGNSLDAARLSGIQTGSVIVGVYVVSAICAALVGILLTGFSGQASLGMGDDYLLPSIAVVVVGGALITGGRGHFLGMVGGALLLTALQTLLAGTTLPYAFRAIFFGCVVLAAVLALRDKRN</sequence>
<keyword evidence="3" id="KW-1003">Cell membrane</keyword>
<dbReference type="PANTHER" id="PTHR32196:SF21">
    <property type="entry name" value="ABC TRANSPORTER PERMEASE PROTEIN YPHD-RELATED"/>
    <property type="match status" value="1"/>
</dbReference>
<feature type="transmembrane region" description="Helical" evidence="8">
    <location>
        <begin position="507"/>
        <end position="530"/>
    </location>
</feature>
<feature type="transmembrane region" description="Helical" evidence="8">
    <location>
        <begin position="635"/>
        <end position="652"/>
    </location>
</feature>
<keyword evidence="2" id="KW-0813">Transport</keyword>
<dbReference type="EMBL" id="JAFMPP010000018">
    <property type="protein sequence ID" value="MBO0664219.1"/>
    <property type="molecule type" value="Genomic_DNA"/>
</dbReference>
<evidence type="ECO:0000256" key="3">
    <source>
        <dbReference type="ARBA" id="ARBA00022475"/>
    </source>
</evidence>
<evidence type="ECO:0000313" key="9">
    <source>
        <dbReference type="EMBL" id="MBO0664219.1"/>
    </source>
</evidence>
<keyword evidence="4" id="KW-0997">Cell inner membrane</keyword>
<evidence type="ECO:0000256" key="1">
    <source>
        <dbReference type="ARBA" id="ARBA00004651"/>
    </source>
</evidence>
<feature type="transmembrane region" description="Helical" evidence="8">
    <location>
        <begin position="657"/>
        <end position="675"/>
    </location>
</feature>
<keyword evidence="7 8" id="KW-0472">Membrane</keyword>
<comment type="caution">
    <text evidence="9">The sequence shown here is derived from an EMBL/GenBank/DDBJ whole genome shotgun (WGS) entry which is preliminary data.</text>
</comment>
<protein>
    <submittedName>
        <fullName evidence="9">ABC transporter permease</fullName>
    </submittedName>
</protein>
<feature type="transmembrane region" description="Helical" evidence="8">
    <location>
        <begin position="402"/>
        <end position="422"/>
    </location>
</feature>
<feature type="transmembrane region" description="Helical" evidence="8">
    <location>
        <begin position="482"/>
        <end position="500"/>
    </location>
</feature>
<dbReference type="InterPro" id="IPR001851">
    <property type="entry name" value="ABC_transp_permease"/>
</dbReference>
<reference evidence="9" key="1">
    <citation type="submission" date="2021-03" db="EMBL/GenBank/DDBJ databases">
        <title>Whole genome sequence of Jiella sp. CQZ9-1.</title>
        <authorList>
            <person name="Tuo L."/>
        </authorList>
    </citation>
    <scope>NUCLEOTIDE SEQUENCE</scope>
    <source>
        <strain evidence="9">CQZ9-1</strain>
    </source>
</reference>
<keyword evidence="6 8" id="KW-1133">Transmembrane helix</keyword>
<evidence type="ECO:0000256" key="4">
    <source>
        <dbReference type="ARBA" id="ARBA00022519"/>
    </source>
</evidence>
<feature type="transmembrane region" description="Helical" evidence="8">
    <location>
        <begin position="264"/>
        <end position="282"/>
    </location>
</feature>
<feature type="transmembrane region" description="Helical" evidence="8">
    <location>
        <begin position="81"/>
        <end position="106"/>
    </location>
</feature>
<gene>
    <name evidence="9" type="ORF">J1C48_16690</name>
</gene>
<evidence type="ECO:0000256" key="5">
    <source>
        <dbReference type="ARBA" id="ARBA00022692"/>
    </source>
</evidence>
<keyword evidence="5 8" id="KW-0812">Transmembrane</keyword>
<keyword evidence="10" id="KW-1185">Reference proteome</keyword>
<feature type="transmembrane region" description="Helical" evidence="8">
    <location>
        <begin position="459"/>
        <end position="476"/>
    </location>
</feature>
<feature type="transmembrane region" description="Helical" evidence="8">
    <location>
        <begin position="428"/>
        <end position="447"/>
    </location>
</feature>
<name>A0A939JX48_9HYPH</name>
<feature type="transmembrane region" description="Helical" evidence="8">
    <location>
        <begin position="601"/>
        <end position="623"/>
    </location>
</feature>
<dbReference type="PANTHER" id="PTHR32196">
    <property type="entry name" value="ABC TRANSPORTER PERMEASE PROTEIN YPHD-RELATED-RELATED"/>
    <property type="match status" value="1"/>
</dbReference>
<accession>A0A939JX48</accession>
<dbReference type="GO" id="GO:0005886">
    <property type="term" value="C:plasma membrane"/>
    <property type="evidence" value="ECO:0007669"/>
    <property type="project" value="UniProtKB-SubCell"/>
</dbReference>
<comment type="subcellular location">
    <subcellularLocation>
        <location evidence="1">Cell membrane</location>
        <topology evidence="1">Multi-pass membrane protein</topology>
    </subcellularLocation>
</comment>
<dbReference type="Pfam" id="PF02653">
    <property type="entry name" value="BPD_transp_2"/>
    <property type="match status" value="2"/>
</dbReference>
<dbReference type="GO" id="GO:0022857">
    <property type="term" value="F:transmembrane transporter activity"/>
    <property type="evidence" value="ECO:0007669"/>
    <property type="project" value="InterPro"/>
</dbReference>